<keyword evidence="2" id="KW-1185">Reference proteome</keyword>
<gene>
    <name evidence="1" type="ORF">FIBSPDRAFT_943101</name>
</gene>
<dbReference type="STRING" id="436010.A0A166WRH5"/>
<evidence type="ECO:0000313" key="2">
    <source>
        <dbReference type="Proteomes" id="UP000076532"/>
    </source>
</evidence>
<dbReference type="EMBL" id="KV417481">
    <property type="protein sequence ID" value="KZP34029.1"/>
    <property type="molecule type" value="Genomic_DNA"/>
</dbReference>
<protein>
    <submittedName>
        <fullName evidence="1">Uncharacterized protein</fullName>
    </submittedName>
</protein>
<reference evidence="1 2" key="1">
    <citation type="journal article" date="2016" name="Mol. Biol. Evol.">
        <title>Comparative Genomics of Early-Diverging Mushroom-Forming Fungi Provides Insights into the Origins of Lignocellulose Decay Capabilities.</title>
        <authorList>
            <person name="Nagy L.G."/>
            <person name="Riley R."/>
            <person name="Tritt A."/>
            <person name="Adam C."/>
            <person name="Daum C."/>
            <person name="Floudas D."/>
            <person name="Sun H."/>
            <person name="Yadav J.S."/>
            <person name="Pangilinan J."/>
            <person name="Larsson K.H."/>
            <person name="Matsuura K."/>
            <person name="Barry K."/>
            <person name="Labutti K."/>
            <person name="Kuo R."/>
            <person name="Ohm R.A."/>
            <person name="Bhattacharya S.S."/>
            <person name="Shirouzu T."/>
            <person name="Yoshinaga Y."/>
            <person name="Martin F.M."/>
            <person name="Grigoriev I.V."/>
            <person name="Hibbett D.S."/>
        </authorList>
    </citation>
    <scope>NUCLEOTIDE SEQUENCE [LARGE SCALE GENOMIC DNA]</scope>
    <source>
        <strain evidence="1 2">CBS 109695</strain>
    </source>
</reference>
<dbReference type="AlphaFoldDB" id="A0A166WRH5"/>
<sequence>MREPLSYFEDVLLCTASTSLKSVWRLKQFVFADVGNTIDPIPVVAIDYGFANCKQPQEINDMKGAYRKFFEGGAGDPIGLRNAAIAGKVFEYVEGIVKLKKKFRHFMKSPHPLENLL</sequence>
<organism evidence="1 2">
    <name type="scientific">Athelia psychrophila</name>
    <dbReference type="NCBI Taxonomy" id="1759441"/>
    <lineage>
        <taxon>Eukaryota</taxon>
        <taxon>Fungi</taxon>
        <taxon>Dikarya</taxon>
        <taxon>Basidiomycota</taxon>
        <taxon>Agaricomycotina</taxon>
        <taxon>Agaricomycetes</taxon>
        <taxon>Agaricomycetidae</taxon>
        <taxon>Atheliales</taxon>
        <taxon>Atheliaceae</taxon>
        <taxon>Athelia</taxon>
    </lineage>
</organism>
<proteinExistence type="predicted"/>
<dbReference type="Proteomes" id="UP000076532">
    <property type="component" value="Unassembled WGS sequence"/>
</dbReference>
<name>A0A166WRH5_9AGAM</name>
<accession>A0A166WRH5</accession>
<evidence type="ECO:0000313" key="1">
    <source>
        <dbReference type="EMBL" id="KZP34029.1"/>
    </source>
</evidence>
<dbReference type="OrthoDB" id="4851849at2759"/>